<dbReference type="GO" id="GO:0004163">
    <property type="term" value="F:diphosphomevalonate decarboxylase activity"/>
    <property type="evidence" value="ECO:0007669"/>
    <property type="project" value="UniProtKB-EC"/>
</dbReference>
<dbReference type="RefSeq" id="WP_209685558.1">
    <property type="nucleotide sequence ID" value="NZ_JAGGLU010000001.1"/>
</dbReference>
<comment type="similarity">
    <text evidence="1">Belongs to the diphosphomevalonate decarboxylase family.</text>
</comment>
<proteinExistence type="inferred from homology"/>
<dbReference type="PANTHER" id="PTHR10977">
    <property type="entry name" value="DIPHOSPHOMEVALONATE DECARBOXYLASE"/>
    <property type="match status" value="1"/>
</dbReference>
<evidence type="ECO:0000256" key="6">
    <source>
        <dbReference type="ARBA" id="ARBA00023098"/>
    </source>
</evidence>
<dbReference type="InterPro" id="IPR020568">
    <property type="entry name" value="Ribosomal_Su5_D2-typ_SF"/>
</dbReference>
<evidence type="ECO:0000256" key="2">
    <source>
        <dbReference type="ARBA" id="ARBA00012296"/>
    </source>
</evidence>
<protein>
    <recommendedName>
        <fullName evidence="2">diphosphomevalonate decarboxylase</fullName>
        <ecNumber evidence="2">4.1.1.33</ecNumber>
    </recommendedName>
</protein>
<accession>A0ABS4MCL8</accession>
<evidence type="ECO:0000256" key="3">
    <source>
        <dbReference type="ARBA" id="ARBA00022516"/>
    </source>
</evidence>
<dbReference type="Pfam" id="PF18376">
    <property type="entry name" value="MDD_C"/>
    <property type="match status" value="1"/>
</dbReference>
<reference evidence="10 11" key="1">
    <citation type="submission" date="2021-03" db="EMBL/GenBank/DDBJ databases">
        <title>Genomic Encyclopedia of Type Strains, Phase IV (KMG-IV): sequencing the most valuable type-strain genomes for metagenomic binning, comparative biology and taxonomic classification.</title>
        <authorList>
            <person name="Goeker M."/>
        </authorList>
    </citation>
    <scope>NUCLEOTIDE SEQUENCE [LARGE SCALE GENOMIC DNA]</scope>
    <source>
        <strain evidence="10 11">DSM 101872</strain>
    </source>
</reference>
<keyword evidence="3" id="KW-0444">Lipid biosynthesis</keyword>
<feature type="domain" description="Diphosphomevalonate decarboxylase-like N-terminal" evidence="9">
    <location>
        <begin position="7"/>
        <end position="162"/>
    </location>
</feature>
<dbReference type="EC" id="4.1.1.33" evidence="2"/>
<dbReference type="PANTHER" id="PTHR10977:SF3">
    <property type="entry name" value="DIPHOSPHOMEVALONATE DECARBOXYLASE"/>
    <property type="match status" value="1"/>
</dbReference>
<name>A0ABS4MCL8_9LACO</name>
<feature type="domain" description="Mvd1 C-terminal" evidence="8">
    <location>
        <begin position="180"/>
        <end position="309"/>
    </location>
</feature>
<sequence length="322" mass="35892">MKKNARAHTNIALIKYWGKADKKLKTPLMSSLSMTLDAFYTDTSFEHGSHLEKDTFTLNGIKQDNQKSKRVIDYIHTLQRIYGFSDHFEINSTNHVPTSAGLASSASAFAALATAFAASYNLNLSRTELSKLARLGSGSATRSIYGGFVLWQKGKHHDNSYALPIDEDPNWDLHMLAIEVNTHEKKISSSQGMIQAQTSPFYKTWLNNNATEIAAMKEAIENKNFTQLGQLSENSANEMHALNLSAQPGFTYFEADTLKLITLVQELRHQGIECYYTIDAGPNVKILCTLRNRKKIISYVHNLLGNVKIIDASFGPGVQVLD</sequence>
<dbReference type="Gene3D" id="3.30.230.10">
    <property type="match status" value="1"/>
</dbReference>
<evidence type="ECO:0000313" key="10">
    <source>
        <dbReference type="EMBL" id="MBP2057076.1"/>
    </source>
</evidence>
<evidence type="ECO:0000313" key="11">
    <source>
        <dbReference type="Proteomes" id="UP001519292"/>
    </source>
</evidence>
<dbReference type="InterPro" id="IPR005935">
    <property type="entry name" value="Mev_decarb"/>
</dbReference>
<keyword evidence="5" id="KW-0067">ATP-binding</keyword>
<dbReference type="InterPro" id="IPR041431">
    <property type="entry name" value="Mvd1_C"/>
</dbReference>
<evidence type="ECO:0000256" key="4">
    <source>
        <dbReference type="ARBA" id="ARBA00022741"/>
    </source>
</evidence>
<evidence type="ECO:0000256" key="5">
    <source>
        <dbReference type="ARBA" id="ARBA00022840"/>
    </source>
</evidence>
<dbReference type="EMBL" id="JAGGLU010000001">
    <property type="protein sequence ID" value="MBP2057076.1"/>
    <property type="molecule type" value="Genomic_DNA"/>
</dbReference>
<gene>
    <name evidence="10" type="ORF">J2Z60_000238</name>
</gene>
<comment type="caution">
    <text evidence="10">The sequence shown here is derived from an EMBL/GenBank/DDBJ whole genome shotgun (WGS) entry which is preliminary data.</text>
</comment>
<dbReference type="InterPro" id="IPR014721">
    <property type="entry name" value="Ribsml_uS5_D2-typ_fold_subgr"/>
</dbReference>
<evidence type="ECO:0000256" key="1">
    <source>
        <dbReference type="ARBA" id="ARBA00008831"/>
    </source>
</evidence>
<evidence type="ECO:0000259" key="9">
    <source>
        <dbReference type="Pfam" id="PF22700"/>
    </source>
</evidence>
<dbReference type="SUPFAM" id="SSF55060">
    <property type="entry name" value="GHMP Kinase, C-terminal domain"/>
    <property type="match status" value="1"/>
</dbReference>
<evidence type="ECO:0000256" key="7">
    <source>
        <dbReference type="ARBA" id="ARBA00023239"/>
    </source>
</evidence>
<dbReference type="InterPro" id="IPR053859">
    <property type="entry name" value="MVD-like_N"/>
</dbReference>
<dbReference type="PIRSF" id="PIRSF015950">
    <property type="entry name" value="Mev_P_decrbx"/>
    <property type="match status" value="1"/>
</dbReference>
<keyword evidence="11" id="KW-1185">Reference proteome</keyword>
<dbReference type="Gene3D" id="3.30.70.890">
    <property type="entry name" value="GHMP kinase, C-terminal domain"/>
    <property type="match status" value="1"/>
</dbReference>
<dbReference type="SUPFAM" id="SSF54211">
    <property type="entry name" value="Ribosomal protein S5 domain 2-like"/>
    <property type="match status" value="1"/>
</dbReference>
<keyword evidence="7 10" id="KW-0456">Lyase</keyword>
<dbReference type="NCBIfam" id="TIGR01240">
    <property type="entry name" value="mevDPdecarb"/>
    <property type="match status" value="1"/>
</dbReference>
<organism evidence="10 11">
    <name type="scientific">Lactobacillus colini</name>
    <dbReference type="NCBI Taxonomy" id="1819254"/>
    <lineage>
        <taxon>Bacteria</taxon>
        <taxon>Bacillati</taxon>
        <taxon>Bacillota</taxon>
        <taxon>Bacilli</taxon>
        <taxon>Lactobacillales</taxon>
        <taxon>Lactobacillaceae</taxon>
        <taxon>Lactobacillus</taxon>
    </lineage>
</organism>
<evidence type="ECO:0000259" key="8">
    <source>
        <dbReference type="Pfam" id="PF18376"/>
    </source>
</evidence>
<dbReference type="InterPro" id="IPR029765">
    <property type="entry name" value="Mev_diP_decarb"/>
</dbReference>
<dbReference type="Pfam" id="PF22700">
    <property type="entry name" value="MVD-like_N"/>
    <property type="match status" value="1"/>
</dbReference>
<keyword evidence="6" id="KW-0443">Lipid metabolism</keyword>
<dbReference type="InterPro" id="IPR036554">
    <property type="entry name" value="GHMP_kinase_C_sf"/>
</dbReference>
<keyword evidence="4" id="KW-0547">Nucleotide-binding</keyword>
<dbReference type="Proteomes" id="UP001519292">
    <property type="component" value="Unassembled WGS sequence"/>
</dbReference>